<keyword evidence="7" id="KW-0812">Transmembrane</keyword>
<dbReference type="InterPro" id="IPR007554">
    <property type="entry name" value="Glycerophosphate_synth"/>
</dbReference>
<dbReference type="InterPro" id="IPR051612">
    <property type="entry name" value="Teichoic_Acid_Biosynth"/>
</dbReference>
<sequence>MRKISFLLRNIIALIVAIPFYFFKNGTYAFYSPHGKKGNVKYLYDHYLLKKESAFFVEKDDISSDLKFISLAIKLARARVLFLTHGVGGLPISWLLVCRVQLWHGYPLKKILLDCNDDCNPFKLGFLNKIYSYFYKKRIDVSYNYLITSDSLLGNILAKSFDFEEKKVKYFGSPSIEIAGSEVISKEIKGKGFKVLYLPTWRDGELVIKDIIEELFEKIDKNFLNKNNIEIHIKLHPNDLACIEHINSVGKIKVIPYDIGDMISFIRQYDCLITDYSSCCFEFSPMKKPIIFYTPDIDTYLSKRGMYLELKALIGEERVILTIDELKVMLVKAKNEPQKYTYDFERYVGKSDGCMDKIYHEFK</sequence>
<dbReference type="RefSeq" id="WP_228398988.1">
    <property type="nucleotide sequence ID" value="NZ_JADRCP010000005.1"/>
</dbReference>
<dbReference type="PANTHER" id="PTHR37316:SF3">
    <property type="entry name" value="TEICHOIC ACID GLYCEROL-PHOSPHATE TRANSFERASE"/>
    <property type="match status" value="1"/>
</dbReference>
<dbReference type="InterPro" id="IPR043148">
    <property type="entry name" value="TagF_C"/>
</dbReference>
<evidence type="ECO:0000256" key="6">
    <source>
        <dbReference type="ARBA" id="ARBA00023136"/>
    </source>
</evidence>
<comment type="caution">
    <text evidence="9">The sequence shown here is derived from an EMBL/GenBank/DDBJ whole genome shotgun (WGS) entry which is preliminary data.</text>
</comment>
<evidence type="ECO:0000256" key="4">
    <source>
        <dbReference type="ARBA" id="ARBA00022679"/>
    </source>
</evidence>
<dbReference type="Proteomes" id="UP000807542">
    <property type="component" value="Unassembled WGS sequence"/>
</dbReference>
<evidence type="ECO:0000256" key="5">
    <source>
        <dbReference type="ARBA" id="ARBA00022944"/>
    </source>
</evidence>
<dbReference type="EMBL" id="JADRCQ010000005">
    <property type="protein sequence ID" value="MBK5074431.1"/>
    <property type="molecule type" value="Genomic_DNA"/>
</dbReference>
<protein>
    <submittedName>
        <fullName evidence="9">CDP-glycerol glycerophosphotransferase family protein</fullName>
    </submittedName>
</protein>
<keyword evidence="4" id="KW-0808">Transferase</keyword>
<dbReference type="Proteomes" id="UP001296969">
    <property type="component" value="Unassembled WGS sequence"/>
</dbReference>
<dbReference type="SUPFAM" id="SSF53756">
    <property type="entry name" value="UDP-Glycosyltransferase/glycogen phosphorylase"/>
    <property type="match status" value="1"/>
</dbReference>
<keyword evidence="6 7" id="KW-0472">Membrane</keyword>
<keyword evidence="11" id="KW-1185">Reference proteome</keyword>
<dbReference type="Pfam" id="PF04464">
    <property type="entry name" value="Glyphos_transf"/>
    <property type="match status" value="1"/>
</dbReference>
<proteinExistence type="inferred from homology"/>
<keyword evidence="7" id="KW-1133">Transmembrane helix</keyword>
<accession>A0A9D7FVS3</accession>
<comment type="subcellular location">
    <subcellularLocation>
        <location evidence="1">Cell membrane</location>
        <topology evidence="1">Peripheral membrane protein</topology>
    </subcellularLocation>
</comment>
<evidence type="ECO:0000313" key="11">
    <source>
        <dbReference type="Proteomes" id="UP001296969"/>
    </source>
</evidence>
<dbReference type="AlphaFoldDB" id="A0A9D7FVS3"/>
<evidence type="ECO:0000313" key="10">
    <source>
        <dbReference type="Proteomes" id="UP000807542"/>
    </source>
</evidence>
<gene>
    <name evidence="9" type="ORF">I2492_16385</name>
    <name evidence="8" type="ORF">I2493_15615</name>
</gene>
<feature type="transmembrane region" description="Helical" evidence="7">
    <location>
        <begin position="7"/>
        <end position="23"/>
    </location>
</feature>
<dbReference type="EMBL" id="JADRCP010000005">
    <property type="protein sequence ID" value="MBK5177903.1"/>
    <property type="molecule type" value="Genomic_DNA"/>
</dbReference>
<dbReference type="PANTHER" id="PTHR37316">
    <property type="entry name" value="TEICHOIC ACID GLYCEROL-PHOSPHATE PRIMASE"/>
    <property type="match status" value="1"/>
</dbReference>
<reference evidence="9 11" key="1">
    <citation type="submission" date="2020-11" db="EMBL/GenBank/DDBJ databases">
        <title>Insectihabitans protaetiae gen. nov. sp. nov. and Insectihabitans allomyrinae sp. nov., isolated from larvae of Protaetia brevitarsis seulensis and Allomyrina dichotoma, respectively.</title>
        <authorList>
            <person name="Lee S.D."/>
            <person name="Byeon Y.-S."/>
            <person name="Kim S.-M."/>
            <person name="Yang H.L."/>
            <person name="Kim I.S."/>
        </authorList>
    </citation>
    <scope>NUCLEOTIDE SEQUENCE</scope>
    <source>
        <strain evidence="9">CWB-B4</strain>
        <strain evidence="8 11">CWB-B43</strain>
    </source>
</reference>
<evidence type="ECO:0000256" key="7">
    <source>
        <dbReference type="SAM" id="Phobius"/>
    </source>
</evidence>
<name>A0A9D7FVS3_9GAMM</name>
<keyword evidence="5" id="KW-0777">Teichoic acid biosynthesis</keyword>
<dbReference type="GO" id="GO:0005886">
    <property type="term" value="C:plasma membrane"/>
    <property type="evidence" value="ECO:0007669"/>
    <property type="project" value="UniProtKB-SubCell"/>
</dbReference>
<evidence type="ECO:0000313" key="9">
    <source>
        <dbReference type="EMBL" id="MBK5177903.1"/>
    </source>
</evidence>
<evidence type="ECO:0000256" key="3">
    <source>
        <dbReference type="ARBA" id="ARBA00022475"/>
    </source>
</evidence>
<organism evidence="9 10">
    <name type="scientific">Limnobaculum xujianqingii</name>
    <dbReference type="NCBI Taxonomy" id="2738837"/>
    <lineage>
        <taxon>Bacteria</taxon>
        <taxon>Pseudomonadati</taxon>
        <taxon>Pseudomonadota</taxon>
        <taxon>Gammaproteobacteria</taxon>
        <taxon>Enterobacterales</taxon>
        <taxon>Budviciaceae</taxon>
        <taxon>Limnobaculum</taxon>
    </lineage>
</organism>
<dbReference type="GO" id="GO:0047355">
    <property type="term" value="F:CDP-glycerol glycerophosphotransferase activity"/>
    <property type="evidence" value="ECO:0007669"/>
    <property type="project" value="InterPro"/>
</dbReference>
<dbReference type="Gene3D" id="3.40.50.12580">
    <property type="match status" value="1"/>
</dbReference>
<comment type="similarity">
    <text evidence="2">Belongs to the CDP-glycerol glycerophosphotransferase family.</text>
</comment>
<evidence type="ECO:0000256" key="1">
    <source>
        <dbReference type="ARBA" id="ARBA00004202"/>
    </source>
</evidence>
<dbReference type="GO" id="GO:0019350">
    <property type="term" value="P:teichoic acid biosynthetic process"/>
    <property type="evidence" value="ECO:0007669"/>
    <property type="project" value="UniProtKB-KW"/>
</dbReference>
<evidence type="ECO:0000313" key="8">
    <source>
        <dbReference type="EMBL" id="MBK5074431.1"/>
    </source>
</evidence>
<dbReference type="Gene3D" id="3.40.50.11820">
    <property type="match status" value="1"/>
</dbReference>
<dbReference type="InterPro" id="IPR043149">
    <property type="entry name" value="TagF_N"/>
</dbReference>
<keyword evidence="3" id="KW-1003">Cell membrane</keyword>
<evidence type="ECO:0000256" key="2">
    <source>
        <dbReference type="ARBA" id="ARBA00010488"/>
    </source>
</evidence>